<dbReference type="InParanoid" id="E4X887"/>
<dbReference type="Gene3D" id="3.30.70.270">
    <property type="match status" value="2"/>
</dbReference>
<organism evidence="5">
    <name type="scientific">Oikopleura dioica</name>
    <name type="common">Tunicate</name>
    <dbReference type="NCBI Taxonomy" id="34765"/>
    <lineage>
        <taxon>Eukaryota</taxon>
        <taxon>Metazoa</taxon>
        <taxon>Chordata</taxon>
        <taxon>Tunicata</taxon>
        <taxon>Appendicularia</taxon>
        <taxon>Copelata</taxon>
        <taxon>Oikopleuridae</taxon>
        <taxon>Oikopleura</taxon>
    </lineage>
</organism>
<evidence type="ECO:0000313" key="5">
    <source>
        <dbReference type="EMBL" id="CBY08121.1"/>
    </source>
</evidence>
<accession>E4X887</accession>
<dbReference type="OrthoDB" id="420169at2759"/>
<sequence>MSSFDSDSIKTVKQALDICKSYRKKKEALEEFASNDAAIQAKIQEYDSIIQRCTQLVMFGDLPHGGSSTSSSSQSGAIVSHAVINSAFTRMFGTSKFQGAGPQETDNFLGLADSFYKSFIVNRASGEPDLEKEQFFLSCLRAHLDVAPCRAIADQLDKCTNFKDAKLLINKQFGGKLNHLLIIGEAAAIEFDVDLPLQDYAGKIVTKLNEAYDACSREFKRVNEDRQMTVQDCFLLFGTHLLTEKLRLNTPDLYNMLLNRMSDIFKPDELAAAAESLRRNMTPTESNVHYIGNRRDGKQKNGNNKKGNNRPRGNRSKQNGANKKDDSGYGKSDPQVNSAAAAPEDNELEGPITLACINHAAPVYKSLPSLVPEPYITSATFTHDDCCFETDVEIDSGSFATILPKKIVPQRMLAKLKRSPLTISGLNGKARSPLGYLEVSLSFGSGPQLDARVFVMEDCPSLLGRDVLRSRDIRSSELGRNYLRLNFDGKYKSIQPQKVQLKQNMQVGVANPEGANEVNKVPKDCPILWVKQNLDIDLPAHAPLEHRRLIAEDLKEFQSAFATSCSSLGTFPETAELPTIPGESDPFIMTRMDESISSMEEGQLYFTVADLANGYWQVRLKEADQVKTSFQWRSTTYKFIRVPFGYTFSGAIFSRCVAKMLDSVPMRRNVQSYVDDLIQYGRTFSDYRTSLRQLLAAVVKFGVKLKPKKCKFLAKEAHFLGRVITSSGVKTDPEFTNSLLLMPPPTNHRELRSLVGSLTWLKQFAEVRMGEKISTHLFAHVMRPITALLVTCKRGVIPPPFKWTDEADRAYSKLKSRLANPPVISFPDFKHCFILHTDASDVACGGILTQVIDQTGTRRKRSATASSGQSRSYPES</sequence>
<reference evidence="5" key="1">
    <citation type="journal article" date="2010" name="Science">
        <title>Plasticity of animal genome architecture unmasked by rapid evolution of a pelagic tunicate.</title>
        <authorList>
            <person name="Denoeud F."/>
            <person name="Henriet S."/>
            <person name="Mungpakdee S."/>
            <person name="Aury J.M."/>
            <person name="Da Silva C."/>
            <person name="Brinkmann H."/>
            <person name="Mikhaleva J."/>
            <person name="Olsen L.C."/>
            <person name="Jubin C."/>
            <person name="Canestro C."/>
            <person name="Bouquet J.M."/>
            <person name="Danks G."/>
            <person name="Poulain J."/>
            <person name="Campsteijn C."/>
            <person name="Adamski M."/>
            <person name="Cross I."/>
            <person name="Yadetie F."/>
            <person name="Muffato M."/>
            <person name="Louis A."/>
            <person name="Butcher S."/>
            <person name="Tsagkogeorga G."/>
            <person name="Konrad A."/>
            <person name="Singh S."/>
            <person name="Jensen M.F."/>
            <person name="Cong E.H."/>
            <person name="Eikeseth-Otteraa H."/>
            <person name="Noel B."/>
            <person name="Anthouard V."/>
            <person name="Porcel B.M."/>
            <person name="Kachouri-Lafond R."/>
            <person name="Nishino A."/>
            <person name="Ugolini M."/>
            <person name="Chourrout P."/>
            <person name="Nishida H."/>
            <person name="Aasland R."/>
            <person name="Huzurbazar S."/>
            <person name="Westhof E."/>
            <person name="Delsuc F."/>
            <person name="Lehrach H."/>
            <person name="Reinhardt R."/>
            <person name="Weissenbach J."/>
            <person name="Roy S.W."/>
            <person name="Artiguenave F."/>
            <person name="Postlethwait J.H."/>
            <person name="Manak J.R."/>
            <person name="Thompson E.M."/>
            <person name="Jaillon O."/>
            <person name="Du Pasquier L."/>
            <person name="Boudinot P."/>
            <person name="Liberles D.A."/>
            <person name="Volff J.N."/>
            <person name="Philippe H."/>
            <person name="Lenhard B."/>
            <person name="Roest Crollius H."/>
            <person name="Wincker P."/>
            <person name="Chourrout D."/>
        </authorList>
    </citation>
    <scope>NUCLEOTIDE SEQUENCE [LARGE SCALE GENOMIC DNA]</scope>
</reference>
<evidence type="ECO:0000256" key="1">
    <source>
        <dbReference type="ARBA" id="ARBA00010879"/>
    </source>
</evidence>
<dbReference type="SUPFAM" id="SSF50630">
    <property type="entry name" value="Acid proteases"/>
    <property type="match status" value="1"/>
</dbReference>
<dbReference type="PROSITE" id="PS50878">
    <property type="entry name" value="RT_POL"/>
    <property type="match status" value="1"/>
</dbReference>
<protein>
    <recommendedName>
        <fullName evidence="2">ribonuclease H</fullName>
        <ecNumber evidence="2">3.1.26.4</ecNumber>
    </recommendedName>
</protein>
<dbReference type="PANTHER" id="PTHR33064">
    <property type="entry name" value="POL PROTEIN"/>
    <property type="match status" value="1"/>
</dbReference>
<dbReference type="InterPro" id="IPR021109">
    <property type="entry name" value="Peptidase_aspartic_dom_sf"/>
</dbReference>
<evidence type="ECO:0000259" key="4">
    <source>
        <dbReference type="PROSITE" id="PS50878"/>
    </source>
</evidence>
<dbReference type="Pfam" id="PF17919">
    <property type="entry name" value="RT_RNaseH_2"/>
    <property type="match status" value="1"/>
</dbReference>
<gene>
    <name evidence="5" type="ORF">GSOID_T00004130001</name>
</gene>
<dbReference type="AlphaFoldDB" id="E4X887"/>
<dbReference type="InterPro" id="IPR000477">
    <property type="entry name" value="RT_dom"/>
</dbReference>
<feature type="region of interest" description="Disordered" evidence="3">
    <location>
        <begin position="276"/>
        <end position="344"/>
    </location>
</feature>
<dbReference type="CDD" id="cd01647">
    <property type="entry name" value="RT_LTR"/>
    <property type="match status" value="1"/>
</dbReference>
<comment type="similarity">
    <text evidence="1">Belongs to the beta type-B retroviral polymerase family. HERV class-II K(HML-2) pol subfamily.</text>
</comment>
<keyword evidence="6" id="KW-1185">Reference proteome</keyword>
<evidence type="ECO:0000313" key="6">
    <source>
        <dbReference type="Proteomes" id="UP000001307"/>
    </source>
</evidence>
<dbReference type="Gene3D" id="3.10.10.10">
    <property type="entry name" value="HIV Type 1 Reverse Transcriptase, subunit A, domain 1"/>
    <property type="match status" value="1"/>
</dbReference>
<dbReference type="EMBL" id="FN653029">
    <property type="protein sequence ID" value="CBY08121.1"/>
    <property type="molecule type" value="Genomic_DNA"/>
</dbReference>
<feature type="domain" description="Reverse transcriptase" evidence="4">
    <location>
        <begin position="457"/>
        <end position="724"/>
    </location>
</feature>
<dbReference type="InterPro" id="IPR041577">
    <property type="entry name" value="RT_RNaseH_2"/>
</dbReference>
<proteinExistence type="inferred from homology"/>
<name>E4X887_OIKDI</name>
<dbReference type="InterPro" id="IPR051320">
    <property type="entry name" value="Viral_Replic_Matur_Polypro"/>
</dbReference>
<dbReference type="Pfam" id="PF00078">
    <property type="entry name" value="RVT_1"/>
    <property type="match status" value="1"/>
</dbReference>
<dbReference type="InterPro" id="IPR043502">
    <property type="entry name" value="DNA/RNA_pol_sf"/>
</dbReference>
<evidence type="ECO:0000256" key="3">
    <source>
        <dbReference type="SAM" id="MobiDB-lite"/>
    </source>
</evidence>
<dbReference type="Proteomes" id="UP000001307">
    <property type="component" value="Unassembled WGS sequence"/>
</dbReference>
<dbReference type="EC" id="3.1.26.4" evidence="2"/>
<dbReference type="SUPFAM" id="SSF56672">
    <property type="entry name" value="DNA/RNA polymerases"/>
    <property type="match status" value="1"/>
</dbReference>
<dbReference type="InterPro" id="IPR043128">
    <property type="entry name" value="Rev_trsase/Diguanyl_cyclase"/>
</dbReference>
<evidence type="ECO:0000256" key="2">
    <source>
        <dbReference type="ARBA" id="ARBA00012180"/>
    </source>
</evidence>
<dbReference type="PANTHER" id="PTHR33064:SF37">
    <property type="entry name" value="RIBONUCLEASE H"/>
    <property type="match status" value="1"/>
</dbReference>
<dbReference type="GO" id="GO:0004523">
    <property type="term" value="F:RNA-DNA hybrid ribonuclease activity"/>
    <property type="evidence" value="ECO:0007669"/>
    <property type="project" value="UniProtKB-EC"/>
</dbReference>